<gene>
    <name evidence="1" type="ORF">ASJ35_15045</name>
</gene>
<dbReference type="Proteomes" id="UP000053433">
    <property type="component" value="Unassembled WGS sequence"/>
</dbReference>
<dbReference type="NCBIfam" id="TIGR03233">
    <property type="entry name" value="DNA_S_dndB"/>
    <property type="match status" value="1"/>
</dbReference>
<sequence>MAYVYRFPVVKGVQANREYYIAMVPLKMLSKLFPLDEEYVPPEYRAQRKLNATRIPIISKYILQNRDSYVFSALAASIDGNFTFHPCDVSDVGTLEISMDAKLLINDGQHRKAAILEALSEDETLSNETISIVFFEDQGLAQSQQMFTDLNKHAVKTSNSIAELYDSRDPMAVVTRTVISKIKFLNTYTDKEKDNLGKYSSNLFTLSTFYNANKRILRTEIITKKEEAFLTKYWRCVTQNIVPWKELSKREISKIDLRENYIVTQAVTIQVLGRLGNFFISNPSYKMEDILSKLQEVNWRRDCEDWKLRTIRSNGRMIVNEEAIILTCNILKKQLGLPLDDFEQTKEQTFQIGSTAHV</sequence>
<evidence type="ECO:0000313" key="2">
    <source>
        <dbReference type="Proteomes" id="UP000053433"/>
    </source>
</evidence>
<accession>A0A0W7TMZ0</accession>
<protein>
    <submittedName>
        <fullName evidence="1">DNA sulfur modification protein DndB</fullName>
    </submittedName>
</protein>
<dbReference type="InterPro" id="IPR017601">
    <property type="entry name" value="DGQHR-contain_dom"/>
</dbReference>
<dbReference type="InterPro" id="IPR017642">
    <property type="entry name" value="DNA_S_mod_DndB"/>
</dbReference>
<evidence type="ECO:0000313" key="1">
    <source>
        <dbReference type="EMBL" id="KUE75182.1"/>
    </source>
</evidence>
<name>A0A0W7TMZ0_9FIRM</name>
<comment type="caution">
    <text evidence="1">The sequence shown here is derived from an EMBL/GenBank/DDBJ whole genome shotgun (WGS) entry which is preliminary data.</text>
</comment>
<dbReference type="EMBL" id="LMUA01000027">
    <property type="protein sequence ID" value="KUE75182.1"/>
    <property type="molecule type" value="Genomic_DNA"/>
</dbReference>
<dbReference type="CDD" id="cd16412">
    <property type="entry name" value="dndB"/>
    <property type="match status" value="1"/>
</dbReference>
<proteinExistence type="predicted"/>
<reference evidence="1 2" key="1">
    <citation type="submission" date="2015-10" db="EMBL/GenBank/DDBJ databases">
        <title>A novel member of the family Ruminococcaceae isolated from human faeces.</title>
        <authorList>
            <person name="Shkoporov A.N."/>
            <person name="Chaplin A.V."/>
            <person name="Motuzova O.V."/>
            <person name="Kafarskaia L.I."/>
            <person name="Efimov B.A."/>
        </authorList>
    </citation>
    <scope>NUCLEOTIDE SEQUENCE [LARGE SCALE GENOMIC DNA]</scope>
    <source>
        <strain evidence="1 2">668</strain>
    </source>
</reference>
<dbReference type="Pfam" id="PF14072">
    <property type="entry name" value="DndB"/>
    <property type="match status" value="1"/>
</dbReference>
<dbReference type="RefSeq" id="WP_058723689.1">
    <property type="nucleotide sequence ID" value="NZ_LMUA01000027.1"/>
</dbReference>
<dbReference type="NCBIfam" id="TIGR03187">
    <property type="entry name" value="DGQHR"/>
    <property type="match status" value="1"/>
</dbReference>
<dbReference type="AlphaFoldDB" id="A0A0W7TMZ0"/>
<organism evidence="1 2">
    <name type="scientific">Ruthenibacterium lactatiformans</name>
    <dbReference type="NCBI Taxonomy" id="1550024"/>
    <lineage>
        <taxon>Bacteria</taxon>
        <taxon>Bacillati</taxon>
        <taxon>Bacillota</taxon>
        <taxon>Clostridia</taxon>
        <taxon>Eubacteriales</taxon>
        <taxon>Oscillospiraceae</taxon>
        <taxon>Ruthenibacterium</taxon>
    </lineage>
</organism>